<dbReference type="Pfam" id="PF08240">
    <property type="entry name" value="ADH_N"/>
    <property type="match status" value="1"/>
</dbReference>
<dbReference type="GO" id="GO:0016491">
    <property type="term" value="F:oxidoreductase activity"/>
    <property type="evidence" value="ECO:0007669"/>
    <property type="project" value="InterPro"/>
</dbReference>
<reference evidence="2 3" key="1">
    <citation type="submission" date="2019-07" db="EMBL/GenBank/DDBJ databases">
        <title>Genomic Encyclopedia of Archaeal and Bacterial Type Strains, Phase II (KMG-II): from individual species to whole genera.</title>
        <authorList>
            <person name="Goeker M."/>
        </authorList>
    </citation>
    <scope>NUCLEOTIDE SEQUENCE [LARGE SCALE GENOMIC DNA]</scope>
    <source>
        <strain evidence="2 3">ATCC BAA-1854</strain>
    </source>
</reference>
<accession>A0A562TWA7</accession>
<dbReference type="PANTHER" id="PTHR43482:SF1">
    <property type="entry name" value="PROTEIN AST1-RELATED"/>
    <property type="match status" value="1"/>
</dbReference>
<dbReference type="Proteomes" id="UP000317010">
    <property type="component" value="Unassembled WGS sequence"/>
</dbReference>
<organism evidence="2 3">
    <name type="scientific">Mucilaginibacter frigoritolerans</name>
    <dbReference type="NCBI Taxonomy" id="652788"/>
    <lineage>
        <taxon>Bacteria</taxon>
        <taxon>Pseudomonadati</taxon>
        <taxon>Bacteroidota</taxon>
        <taxon>Sphingobacteriia</taxon>
        <taxon>Sphingobacteriales</taxon>
        <taxon>Sphingobacteriaceae</taxon>
        <taxon>Mucilaginibacter</taxon>
    </lineage>
</organism>
<keyword evidence="3" id="KW-1185">Reference proteome</keyword>
<evidence type="ECO:0000313" key="2">
    <source>
        <dbReference type="EMBL" id="TWI97578.1"/>
    </source>
</evidence>
<feature type="domain" description="Enoyl reductase (ER)" evidence="1">
    <location>
        <begin position="10"/>
        <end position="333"/>
    </location>
</feature>
<gene>
    <name evidence="2" type="ORF">JN11_03400</name>
</gene>
<dbReference type="SMART" id="SM00829">
    <property type="entry name" value="PKS_ER"/>
    <property type="match status" value="1"/>
</dbReference>
<dbReference type="Gene3D" id="3.90.180.10">
    <property type="entry name" value="Medium-chain alcohol dehydrogenases, catalytic domain"/>
    <property type="match status" value="1"/>
</dbReference>
<dbReference type="SUPFAM" id="SSF50129">
    <property type="entry name" value="GroES-like"/>
    <property type="match status" value="1"/>
</dbReference>
<dbReference type="InterPro" id="IPR020843">
    <property type="entry name" value="ER"/>
</dbReference>
<dbReference type="InterPro" id="IPR011032">
    <property type="entry name" value="GroES-like_sf"/>
</dbReference>
<dbReference type="InterPro" id="IPR052585">
    <property type="entry name" value="Lipid_raft_assoc_Zn_ADH"/>
</dbReference>
<proteinExistence type="predicted"/>
<dbReference type="CDD" id="cd05289">
    <property type="entry name" value="MDR_like_2"/>
    <property type="match status" value="1"/>
</dbReference>
<evidence type="ECO:0000313" key="3">
    <source>
        <dbReference type="Proteomes" id="UP000317010"/>
    </source>
</evidence>
<name>A0A562TWA7_9SPHI</name>
<dbReference type="PANTHER" id="PTHR43482">
    <property type="entry name" value="PROTEIN AST1-RELATED"/>
    <property type="match status" value="1"/>
</dbReference>
<dbReference type="SUPFAM" id="SSF51735">
    <property type="entry name" value="NAD(P)-binding Rossmann-fold domains"/>
    <property type="match status" value="1"/>
</dbReference>
<dbReference type="EMBL" id="VLLI01000010">
    <property type="protein sequence ID" value="TWI97578.1"/>
    <property type="molecule type" value="Genomic_DNA"/>
</dbReference>
<evidence type="ECO:0000259" key="1">
    <source>
        <dbReference type="SMART" id="SM00829"/>
    </source>
</evidence>
<sequence length="337" mass="35638">MKAIILKKFGPVENFELAEVATPVAASGQVLVRIKAAAFNPIDYQMRQGANERKLLKSPILGRELSGEVTTIGAGVPNFTIGDRVAAYVGSLGSNGTYAEYISVPYQLLAKLPEGISFQTAAALPLAGLTALQCFNRLTVEKDAPIFIAGGAGGVGSMLIKFLLAAGYINLFTTAGSTQSIESLLAIGLTKERIYNYHLPGLETTLRSGNANSGFDLAIDLVGGPLSTLCAGLLNVYGSYMNVTNLLTPTAEEILFNKAAAIINIANYAVALHGHSTSLSVYGQQLTTLFSKLQQGVIEGPAVYTVGEFSAKTVIQAHLMLEENQTKGNKLVMYIPS</sequence>
<comment type="caution">
    <text evidence="2">The sequence shown here is derived from an EMBL/GenBank/DDBJ whole genome shotgun (WGS) entry which is preliminary data.</text>
</comment>
<protein>
    <submittedName>
        <fullName evidence="2">NADPH:quinone reductase-like Zn-dependent oxidoreductase</fullName>
    </submittedName>
</protein>
<dbReference type="OrthoDB" id="9787435at2"/>
<dbReference type="InterPro" id="IPR036291">
    <property type="entry name" value="NAD(P)-bd_dom_sf"/>
</dbReference>
<dbReference type="RefSeq" id="WP_144914392.1">
    <property type="nucleotide sequence ID" value="NZ_VLLI01000010.1"/>
</dbReference>
<dbReference type="Gene3D" id="3.40.50.720">
    <property type="entry name" value="NAD(P)-binding Rossmann-like Domain"/>
    <property type="match status" value="1"/>
</dbReference>
<dbReference type="InterPro" id="IPR013154">
    <property type="entry name" value="ADH-like_N"/>
</dbReference>
<dbReference type="AlphaFoldDB" id="A0A562TWA7"/>